<dbReference type="EMBL" id="BSUZ01000001">
    <property type="protein sequence ID" value="GMA87392.1"/>
    <property type="molecule type" value="Genomic_DNA"/>
</dbReference>
<accession>A0ABQ6JKL3</accession>
<dbReference type="Gene3D" id="3.40.190.10">
    <property type="entry name" value="Periplasmic binding protein-like II"/>
    <property type="match status" value="1"/>
</dbReference>
<dbReference type="PANTHER" id="PTHR30222">
    <property type="entry name" value="SPERMIDINE/PUTRESCINE-BINDING PERIPLASMIC PROTEIN"/>
    <property type="match status" value="1"/>
</dbReference>
<proteinExistence type="predicted"/>
<evidence type="ECO:0000313" key="2">
    <source>
        <dbReference type="EMBL" id="GMA87392.1"/>
    </source>
</evidence>
<reference evidence="3" key="1">
    <citation type="journal article" date="2019" name="Int. J. Syst. Evol. Microbiol.">
        <title>The Global Catalogue of Microorganisms (GCM) 10K type strain sequencing project: providing services to taxonomists for standard genome sequencing and annotation.</title>
        <authorList>
            <consortium name="The Broad Institute Genomics Platform"/>
            <consortium name="The Broad Institute Genome Sequencing Center for Infectious Disease"/>
            <person name="Wu L."/>
            <person name="Ma J."/>
        </authorList>
    </citation>
    <scope>NUCLEOTIDE SEQUENCE [LARGE SCALE GENOMIC DNA]</scope>
    <source>
        <strain evidence="3">NBRC 108730</strain>
    </source>
</reference>
<evidence type="ECO:0008006" key="4">
    <source>
        <dbReference type="Google" id="ProtNLM"/>
    </source>
</evidence>
<gene>
    <name evidence="2" type="ORF">GCM10025868_26420</name>
</gene>
<keyword evidence="3" id="KW-1185">Reference proteome</keyword>
<organism evidence="2 3">
    <name type="scientific">Angustibacter aerolatus</name>
    <dbReference type="NCBI Taxonomy" id="1162965"/>
    <lineage>
        <taxon>Bacteria</taxon>
        <taxon>Bacillati</taxon>
        <taxon>Actinomycetota</taxon>
        <taxon>Actinomycetes</taxon>
        <taxon>Kineosporiales</taxon>
        <taxon>Kineosporiaceae</taxon>
    </lineage>
</organism>
<protein>
    <recommendedName>
        <fullName evidence="4">Spermidine/putrescine ABC transporter substrate-binding protein</fullName>
    </recommendedName>
</protein>
<sequence length="155" mass="17337">MQSFKSGASVVGTAWQVNANVAIGEKAPVDVVLPKEGSTGWSDTWMVGAKSEHKTCGYEFIDHILSPKVNAQVAEYFGEAPANRKACDETSDPKTCEIYHADDEDYFSKVYYWTTPIPQCLDGRKDVTCTDYNAWTKAWTDVRNSDRLDALQEVR</sequence>
<dbReference type="PANTHER" id="PTHR30222:SF18">
    <property type="entry name" value="BIFUNCTIONAL POLYHYDROXYBUTYRATE SYNTHASE _ ABC TRANSPORTER PERIPLASMIC BINDING PROTEIN-RELATED"/>
    <property type="match status" value="1"/>
</dbReference>
<evidence type="ECO:0000313" key="3">
    <source>
        <dbReference type="Proteomes" id="UP001157017"/>
    </source>
</evidence>
<dbReference type="Pfam" id="PF13343">
    <property type="entry name" value="SBP_bac_6"/>
    <property type="match status" value="1"/>
</dbReference>
<name>A0ABQ6JKL3_9ACTN</name>
<dbReference type="Proteomes" id="UP001157017">
    <property type="component" value="Unassembled WGS sequence"/>
</dbReference>
<dbReference type="SUPFAM" id="SSF53850">
    <property type="entry name" value="Periplasmic binding protein-like II"/>
    <property type="match status" value="1"/>
</dbReference>
<comment type="caution">
    <text evidence="2">The sequence shown here is derived from an EMBL/GenBank/DDBJ whole genome shotgun (WGS) entry which is preliminary data.</text>
</comment>
<evidence type="ECO:0000256" key="1">
    <source>
        <dbReference type="ARBA" id="ARBA00022729"/>
    </source>
</evidence>
<keyword evidence="1" id="KW-0732">Signal</keyword>